<reference evidence="6" key="1">
    <citation type="submission" date="2018-02" db="EMBL/GenBank/DDBJ databases">
        <authorList>
            <person name="Kim S.-K."/>
            <person name="Jung H.-I."/>
            <person name="Lee S.-W."/>
        </authorList>
    </citation>
    <scope>NUCLEOTIDE SEQUENCE</scope>
    <source>
        <strain evidence="6">SK3146</strain>
    </source>
</reference>
<dbReference type="InterPro" id="IPR003825">
    <property type="entry name" value="Colicin-V_CvpA"/>
</dbReference>
<keyword evidence="7" id="KW-1185">Reference proteome</keyword>
<evidence type="ECO:0000256" key="5">
    <source>
        <dbReference type="SAM" id="Phobius"/>
    </source>
</evidence>
<proteinExistence type="predicted"/>
<organism evidence="6 7">
    <name type="scientific">Paenibacillus konkukensis</name>
    <dbReference type="NCBI Taxonomy" id="2020716"/>
    <lineage>
        <taxon>Bacteria</taxon>
        <taxon>Bacillati</taxon>
        <taxon>Bacillota</taxon>
        <taxon>Bacilli</taxon>
        <taxon>Bacillales</taxon>
        <taxon>Paenibacillaceae</taxon>
        <taxon>Paenibacillus</taxon>
    </lineage>
</organism>
<dbReference type="PANTHER" id="PTHR37306:SF1">
    <property type="entry name" value="COLICIN V PRODUCTION PROTEIN"/>
    <property type="match status" value="1"/>
</dbReference>
<sequence length="183" mass="19884">MNGLDWTAVVVIAAGIVLGYYRGLVSQVVSVAGLIIAYVVAFAFYKEVSPWIAGALSLPAYESYRNFEFLIKGMHLDTYMYNAIAFALLLFGVKFALGIVGRVLNWIALTPGLKSMNQWSGALLGMAEASVLLVIAVQVMTVIPNDTVQDLLKGSQSAPYILNALPAVSDKLHELWQQQTKSV</sequence>
<feature type="transmembrane region" description="Helical" evidence="5">
    <location>
        <begin position="6"/>
        <end position="21"/>
    </location>
</feature>
<keyword evidence="3 5" id="KW-1133">Transmembrane helix</keyword>
<keyword evidence="4 5" id="KW-0472">Membrane</keyword>
<evidence type="ECO:0000256" key="2">
    <source>
        <dbReference type="ARBA" id="ARBA00022692"/>
    </source>
</evidence>
<evidence type="ECO:0000256" key="1">
    <source>
        <dbReference type="ARBA" id="ARBA00004141"/>
    </source>
</evidence>
<keyword evidence="2 5" id="KW-0812">Transmembrane</keyword>
<name>A0ABY4RUB0_9BACL</name>
<gene>
    <name evidence="6" type="ORF">SK3146_05263</name>
</gene>
<protein>
    <submittedName>
        <fullName evidence="6">Colicin V production protein</fullName>
    </submittedName>
</protein>
<feature type="transmembrane region" description="Helical" evidence="5">
    <location>
        <begin position="79"/>
        <end position="100"/>
    </location>
</feature>
<dbReference type="RefSeq" id="WP_249861550.1">
    <property type="nucleotide sequence ID" value="NZ_CP027059.1"/>
</dbReference>
<dbReference type="EMBL" id="CP027059">
    <property type="protein sequence ID" value="UQZ85971.1"/>
    <property type="molecule type" value="Genomic_DNA"/>
</dbReference>
<accession>A0ABY4RUB0</accession>
<dbReference type="PANTHER" id="PTHR37306">
    <property type="entry name" value="COLICIN V PRODUCTION PROTEIN"/>
    <property type="match status" value="1"/>
</dbReference>
<evidence type="ECO:0000256" key="4">
    <source>
        <dbReference type="ARBA" id="ARBA00023136"/>
    </source>
</evidence>
<evidence type="ECO:0000256" key="3">
    <source>
        <dbReference type="ARBA" id="ARBA00022989"/>
    </source>
</evidence>
<feature type="transmembrane region" description="Helical" evidence="5">
    <location>
        <begin position="121"/>
        <end position="143"/>
    </location>
</feature>
<dbReference type="Pfam" id="PF02674">
    <property type="entry name" value="Colicin_V"/>
    <property type="match status" value="1"/>
</dbReference>
<feature type="transmembrane region" description="Helical" evidence="5">
    <location>
        <begin position="28"/>
        <end position="45"/>
    </location>
</feature>
<reference evidence="6" key="2">
    <citation type="journal article" date="2021" name="J Anim Sci Technol">
        <title>Complete genome sequence of Paenibacillus konkukensis sp. nov. SK3146 as a potential probiotic strain.</title>
        <authorList>
            <person name="Jung H.I."/>
            <person name="Park S."/>
            <person name="Niu K.M."/>
            <person name="Lee S.W."/>
            <person name="Kothari D."/>
            <person name="Yi K.J."/>
            <person name="Kim S.K."/>
        </authorList>
    </citation>
    <scope>NUCLEOTIDE SEQUENCE</scope>
    <source>
        <strain evidence="6">SK3146</strain>
    </source>
</reference>
<evidence type="ECO:0000313" key="7">
    <source>
        <dbReference type="Proteomes" id="UP001057134"/>
    </source>
</evidence>
<evidence type="ECO:0000313" key="6">
    <source>
        <dbReference type="EMBL" id="UQZ85971.1"/>
    </source>
</evidence>
<comment type="subcellular location">
    <subcellularLocation>
        <location evidence="1">Membrane</location>
        <topology evidence="1">Multi-pass membrane protein</topology>
    </subcellularLocation>
</comment>
<dbReference type="Proteomes" id="UP001057134">
    <property type="component" value="Chromosome"/>
</dbReference>